<dbReference type="Gene3D" id="3.40.50.150">
    <property type="entry name" value="Vaccinia Virus protein VP39"/>
    <property type="match status" value="1"/>
</dbReference>
<keyword evidence="2" id="KW-0472">Membrane</keyword>
<feature type="transmembrane region" description="Helical" evidence="2">
    <location>
        <begin position="330"/>
        <end position="355"/>
    </location>
</feature>
<gene>
    <name evidence="3" type="primary">speE_7</name>
    <name evidence="3" type="ORF">GALL_65690</name>
</gene>
<evidence type="ECO:0000256" key="2">
    <source>
        <dbReference type="SAM" id="Phobius"/>
    </source>
</evidence>
<comment type="caution">
    <text evidence="3">The sequence shown here is derived from an EMBL/GenBank/DDBJ whole genome shotgun (WGS) entry which is preliminary data.</text>
</comment>
<dbReference type="PANTHER" id="PTHR43317">
    <property type="entry name" value="THERMOSPERMINE SYNTHASE ACAULIS5"/>
    <property type="match status" value="1"/>
</dbReference>
<feature type="transmembrane region" description="Helical" evidence="2">
    <location>
        <begin position="418"/>
        <end position="435"/>
    </location>
</feature>
<reference evidence="3" key="1">
    <citation type="submission" date="2016-10" db="EMBL/GenBank/DDBJ databases">
        <title>Sequence of Gallionella enrichment culture.</title>
        <authorList>
            <person name="Poehlein A."/>
            <person name="Muehling M."/>
            <person name="Daniel R."/>
        </authorList>
    </citation>
    <scope>NUCLEOTIDE SEQUENCE</scope>
</reference>
<feature type="transmembrane region" description="Helical" evidence="2">
    <location>
        <begin position="193"/>
        <end position="212"/>
    </location>
</feature>
<evidence type="ECO:0000256" key="1">
    <source>
        <dbReference type="ARBA" id="ARBA00023115"/>
    </source>
</evidence>
<sequence>MPLNQPANVNSGNKHKIWWLVAILYCFSGTTSLAYEVLWSRMLSMQFGVSIFGVVITVAAFMFGLGAGSIAGIKWARQSKEPIAVFAALEIGIAIYALLLPTLLQYSNGWMEGVSTQLTLLQWYLLQGAGAFCLLLVPAFGMGVGFALVIKVIEQTPISLGKIYGLNTLGGVAGALFPLWSLPAIGWAASVRFIAVLGLAVGIAALVVSRAINQARTLQGESKKHNERPPMSALLIYAGIGAGSIMLEIGWVRLYGMIMLRTEYVLGLILAVFLLGIALGSMFLPQLKKYGLSTWMPFVVGGGVLLGLFLLPATSAWIEQSDFKSFFWATTYQALILGIFTLPITLALGAWLPLLASRYDHTESGGVWLYGANCLGGSAGAVVACLICIPLLGSAGMVALCAVAITAFGLIWVNTRWAWLGLAAVLAAAWPLRIMPPVDALLPKIEADSRNLYLYEDAISLTHVIRQPDGQRVLLSDLQRMDASTDPSAVEIQKDQARLALLLHPAPKSVLFLGLGTGISVAGSKPFPSLIRSAVELSQGSINSAKYLFSPVNDNILDQVQIQRDDARHFLSSTQRHYDVIIGDLFHPDIAGMGSLLSVQQFERAKDRLNKDGVFVQWLALNQFEVESLRVVLRSFQRVYPNAQLFMDGMHLALVGPRNEFSGANSILQNLGRMDTAGQSQATGGEGAWTWIGRYWGPIAETNGTVQDEWEPYIEYKLPRARYDGNVNLANLMSWLLRRHPEPEAAMKILAIGANDRSKFGRDYVATELTARAWVSSIQGDAEKAGNLIWLAYQANPQDRWIANSLADSMWQSLAQAKERGLSEREALQRIIKVYPGHVGALRALWHLESTEGKTQVAEQYRSRLLASSPLDSEAKLIQ</sequence>
<dbReference type="SUPFAM" id="SSF53335">
    <property type="entry name" value="S-adenosyl-L-methionine-dependent methyltransferases"/>
    <property type="match status" value="1"/>
</dbReference>
<feature type="transmembrane region" description="Helical" evidence="2">
    <location>
        <begin position="83"/>
        <end position="104"/>
    </location>
</feature>
<dbReference type="NCBIfam" id="NF037959">
    <property type="entry name" value="MFS_SpdSyn"/>
    <property type="match status" value="1"/>
</dbReference>
<dbReference type="InterPro" id="IPR029063">
    <property type="entry name" value="SAM-dependent_MTases_sf"/>
</dbReference>
<evidence type="ECO:0000313" key="3">
    <source>
        <dbReference type="EMBL" id="OIR11713.1"/>
    </source>
</evidence>
<feature type="transmembrane region" description="Helical" evidence="2">
    <location>
        <begin position="124"/>
        <end position="150"/>
    </location>
</feature>
<name>A0A1J5ST74_9ZZZZ</name>
<feature type="transmembrane region" description="Helical" evidence="2">
    <location>
        <begin position="296"/>
        <end position="318"/>
    </location>
</feature>
<dbReference type="PANTHER" id="PTHR43317:SF1">
    <property type="entry name" value="THERMOSPERMINE SYNTHASE ACAULIS5"/>
    <property type="match status" value="1"/>
</dbReference>
<dbReference type="Pfam" id="PF01564">
    <property type="entry name" value="Spermine_synth"/>
    <property type="match status" value="1"/>
</dbReference>
<keyword evidence="1" id="KW-0620">Polyamine biosynthesis</keyword>
<feature type="transmembrane region" description="Helical" evidence="2">
    <location>
        <begin position="233"/>
        <end position="252"/>
    </location>
</feature>
<proteinExistence type="predicted"/>
<keyword evidence="3" id="KW-0808">Transferase</keyword>
<dbReference type="EMBL" id="MLJW01000019">
    <property type="protein sequence ID" value="OIR11713.1"/>
    <property type="molecule type" value="Genomic_DNA"/>
</dbReference>
<organism evidence="3">
    <name type="scientific">mine drainage metagenome</name>
    <dbReference type="NCBI Taxonomy" id="410659"/>
    <lineage>
        <taxon>unclassified sequences</taxon>
        <taxon>metagenomes</taxon>
        <taxon>ecological metagenomes</taxon>
    </lineage>
</organism>
<dbReference type="EC" id="2.5.1.16" evidence="3"/>
<keyword evidence="2" id="KW-0812">Transmembrane</keyword>
<feature type="transmembrane region" description="Helical" evidence="2">
    <location>
        <begin position="395"/>
        <end position="413"/>
    </location>
</feature>
<feature type="transmembrane region" description="Helical" evidence="2">
    <location>
        <begin position="47"/>
        <end position="71"/>
    </location>
</feature>
<dbReference type="GO" id="GO:0004766">
    <property type="term" value="F:spermidine synthase activity"/>
    <property type="evidence" value="ECO:0007669"/>
    <property type="project" value="UniProtKB-EC"/>
</dbReference>
<keyword evidence="2" id="KW-1133">Transmembrane helix</keyword>
<feature type="transmembrane region" description="Helical" evidence="2">
    <location>
        <begin position="17"/>
        <end position="35"/>
    </location>
</feature>
<feature type="transmembrane region" description="Helical" evidence="2">
    <location>
        <begin position="162"/>
        <end position="181"/>
    </location>
</feature>
<accession>A0A1J5ST74</accession>
<protein>
    <submittedName>
        <fullName evidence="3">Spermidine synthase</fullName>
        <ecNumber evidence="3">2.5.1.16</ecNumber>
    </submittedName>
</protein>
<dbReference type="GO" id="GO:0006596">
    <property type="term" value="P:polyamine biosynthetic process"/>
    <property type="evidence" value="ECO:0007669"/>
    <property type="project" value="UniProtKB-KW"/>
</dbReference>
<feature type="transmembrane region" description="Helical" evidence="2">
    <location>
        <begin position="264"/>
        <end position="284"/>
    </location>
</feature>
<feature type="transmembrane region" description="Helical" evidence="2">
    <location>
        <begin position="367"/>
        <end position="389"/>
    </location>
</feature>
<dbReference type="AlphaFoldDB" id="A0A1J5ST74"/>